<dbReference type="Gene3D" id="3.10.450.50">
    <property type="match status" value="1"/>
</dbReference>
<proteinExistence type="predicted"/>
<accession>A0A2S7WU81</accession>
<gene>
    <name evidence="1" type="ORF">BTO18_03090</name>
</gene>
<dbReference type="InterPro" id="IPR032710">
    <property type="entry name" value="NTF2-like_dom_sf"/>
</dbReference>
<comment type="caution">
    <text evidence="1">The sequence shown here is derived from an EMBL/GenBank/DDBJ whole genome shotgun (WGS) entry which is preliminary data.</text>
</comment>
<dbReference type="Proteomes" id="UP000238882">
    <property type="component" value="Unassembled WGS sequence"/>
</dbReference>
<dbReference type="SUPFAM" id="SSF54427">
    <property type="entry name" value="NTF2-like"/>
    <property type="match status" value="1"/>
</dbReference>
<organism evidence="1 2">
    <name type="scientific">Polaribacter porphyrae</name>
    <dbReference type="NCBI Taxonomy" id="1137780"/>
    <lineage>
        <taxon>Bacteria</taxon>
        <taxon>Pseudomonadati</taxon>
        <taxon>Bacteroidota</taxon>
        <taxon>Flavobacteriia</taxon>
        <taxon>Flavobacteriales</taxon>
        <taxon>Flavobacteriaceae</taxon>
    </lineage>
</organism>
<name>A0A2S7WU81_9FLAO</name>
<evidence type="ECO:0000313" key="1">
    <source>
        <dbReference type="EMBL" id="PQJ80882.1"/>
    </source>
</evidence>
<keyword evidence="2" id="KW-1185">Reference proteome</keyword>
<evidence type="ECO:0008006" key="3">
    <source>
        <dbReference type="Google" id="ProtNLM"/>
    </source>
</evidence>
<dbReference type="EMBL" id="MSCN01000001">
    <property type="protein sequence ID" value="PQJ80882.1"/>
    <property type="molecule type" value="Genomic_DNA"/>
</dbReference>
<protein>
    <recommendedName>
        <fullName evidence="3">DUF4440 domain-containing protein</fullName>
    </recommendedName>
</protein>
<evidence type="ECO:0000313" key="2">
    <source>
        <dbReference type="Proteomes" id="UP000238882"/>
    </source>
</evidence>
<reference evidence="1 2" key="1">
    <citation type="submission" date="2016-12" db="EMBL/GenBank/DDBJ databases">
        <title>Trade-off between light-utilization and light-protection in marine flavobacteria.</title>
        <authorList>
            <person name="Kumagai Y."/>
            <person name="Yoshizawa S."/>
            <person name="Kogure K."/>
            <person name="Iwasaki W."/>
        </authorList>
    </citation>
    <scope>NUCLEOTIDE SEQUENCE [LARGE SCALE GENOMIC DNA]</scope>
    <source>
        <strain evidence="1 2">NBRC 108759</strain>
    </source>
</reference>
<sequence length="161" mass="18226">MFFAIISAKAQTDTLAVKSIKGITDKMLEIISVPIGQEPDWGAYRNLFLPTAQKTSLRPSGKPGRQVRTSNLEEFIRNIGPLYARDGFKEVSVGLTINEYNGIACAFQSYYCKNLKGTYEKRGVNCFQLVFADNRWWIANTIFVGEDSKNKIPNKYLNKNE</sequence>
<dbReference type="AlphaFoldDB" id="A0A2S7WU81"/>